<dbReference type="InterPro" id="IPR007515">
    <property type="entry name" value="Mss4"/>
</dbReference>
<dbReference type="OrthoDB" id="30840at2759"/>
<dbReference type="GO" id="GO:0005829">
    <property type="term" value="C:cytosol"/>
    <property type="evidence" value="ECO:0007669"/>
    <property type="project" value="EnsemblFungi"/>
</dbReference>
<proteinExistence type="predicted"/>
<dbReference type="GeneID" id="13882802"/>
<dbReference type="HOGENOM" id="CLU_124782_0_0_1"/>
<dbReference type="KEGG" id="kaf:KAFR_0B02020"/>
<dbReference type="Proteomes" id="UP000005220">
    <property type="component" value="Chromosome 2"/>
</dbReference>
<keyword evidence="5" id="KW-1185">Reference proteome</keyword>
<dbReference type="eggNOG" id="KOG4113">
    <property type="taxonomic scope" value="Eukaryota"/>
</dbReference>
<dbReference type="GO" id="GO:0005085">
    <property type="term" value="F:guanyl-nucleotide exchange factor activity"/>
    <property type="evidence" value="ECO:0007669"/>
    <property type="project" value="UniProtKB-KW"/>
</dbReference>
<dbReference type="STRING" id="1071382.H2AQ50"/>
<dbReference type="PROSITE" id="PS51796">
    <property type="entry name" value="MSS4"/>
    <property type="match status" value="1"/>
</dbReference>
<dbReference type="InterPro" id="IPR011057">
    <property type="entry name" value="Mss4-like_sf"/>
</dbReference>
<evidence type="ECO:0000313" key="5">
    <source>
        <dbReference type="Proteomes" id="UP000005220"/>
    </source>
</evidence>
<reference evidence="4 5" key="1">
    <citation type="journal article" date="2011" name="Proc. Natl. Acad. Sci. U.S.A.">
        <title>Evolutionary erosion of yeast sex chromosomes by mating-type switching accidents.</title>
        <authorList>
            <person name="Gordon J.L."/>
            <person name="Armisen D."/>
            <person name="Proux-Wera E."/>
            <person name="Oheigeartaigh S.S."/>
            <person name="Byrne K.P."/>
            <person name="Wolfe K.H."/>
        </authorList>
    </citation>
    <scope>NUCLEOTIDE SEQUENCE [LARGE SCALE GENOMIC DNA]</scope>
    <source>
        <strain evidence="5">ATCC 22294 / BCRC 22015 / CBS 2517 / CECT 1963 / NBRC 1671 / NRRL Y-8276</strain>
    </source>
</reference>
<accession>H2AQ50</accession>
<evidence type="ECO:0000313" key="4">
    <source>
        <dbReference type="EMBL" id="CCF56500.1"/>
    </source>
</evidence>
<organism evidence="4 5">
    <name type="scientific">Kazachstania africana (strain ATCC 22294 / BCRC 22015 / CBS 2517 / CECT 1963 / NBRC 1671 / NRRL Y-8276)</name>
    <name type="common">Yeast</name>
    <name type="synonym">Kluyveromyces africanus</name>
    <dbReference type="NCBI Taxonomy" id="1071382"/>
    <lineage>
        <taxon>Eukaryota</taxon>
        <taxon>Fungi</taxon>
        <taxon>Dikarya</taxon>
        <taxon>Ascomycota</taxon>
        <taxon>Saccharomycotina</taxon>
        <taxon>Saccharomycetes</taxon>
        <taxon>Saccharomycetales</taxon>
        <taxon>Saccharomycetaceae</taxon>
        <taxon>Kazachstania</taxon>
    </lineage>
</organism>
<dbReference type="Pfam" id="PF04421">
    <property type="entry name" value="Mss4"/>
    <property type="match status" value="1"/>
</dbReference>
<dbReference type="FunCoup" id="H2AQ50">
    <property type="interactions" value="78"/>
</dbReference>
<gene>
    <name evidence="4" type="primary">KAFR0B02020</name>
    <name evidence="4" type="ORF">KAFR_0B02020</name>
</gene>
<evidence type="ECO:0008006" key="6">
    <source>
        <dbReference type="Google" id="ProtNLM"/>
    </source>
</evidence>
<dbReference type="Gene3D" id="2.170.150.10">
    <property type="entry name" value="Metal Binding Protein, Guanine Nucleotide Exchange Factor, Chain A"/>
    <property type="match status" value="1"/>
</dbReference>
<dbReference type="GO" id="GO:0007264">
    <property type="term" value="P:small GTPase-mediated signal transduction"/>
    <property type="evidence" value="ECO:0007669"/>
    <property type="project" value="InterPro"/>
</dbReference>
<dbReference type="PANTHER" id="PTHR13276:SF0">
    <property type="entry name" value="GUANINE NUCLEOTIDE EXCHANGE FACTOR MSS4"/>
    <property type="match status" value="1"/>
</dbReference>
<dbReference type="InParanoid" id="H2AQ50"/>
<dbReference type="GO" id="GO:0008270">
    <property type="term" value="F:zinc ion binding"/>
    <property type="evidence" value="ECO:0007669"/>
    <property type="project" value="EnsemblFungi"/>
</dbReference>
<dbReference type="RefSeq" id="XP_003955635.1">
    <property type="nucleotide sequence ID" value="XM_003955586.1"/>
</dbReference>
<evidence type="ECO:0000256" key="1">
    <source>
        <dbReference type="ARBA" id="ARBA00022448"/>
    </source>
</evidence>
<name>H2AQ50_KAZAF</name>
<evidence type="ECO:0000256" key="2">
    <source>
        <dbReference type="ARBA" id="ARBA00022658"/>
    </source>
</evidence>
<dbReference type="GO" id="GO:0015031">
    <property type="term" value="P:protein transport"/>
    <property type="evidence" value="ECO:0007669"/>
    <property type="project" value="UniProtKB-KW"/>
</dbReference>
<dbReference type="AlphaFoldDB" id="H2AQ50"/>
<dbReference type="EMBL" id="HE650822">
    <property type="protein sequence ID" value="CCF56500.1"/>
    <property type="molecule type" value="Genomic_DNA"/>
</dbReference>
<dbReference type="SUPFAM" id="SSF51316">
    <property type="entry name" value="Mss4-like"/>
    <property type="match status" value="1"/>
</dbReference>
<keyword evidence="2" id="KW-0344">Guanine-nucleotide releasing factor</keyword>
<dbReference type="GO" id="GO:0006892">
    <property type="term" value="P:post-Golgi vesicle-mediated transport"/>
    <property type="evidence" value="ECO:0007669"/>
    <property type="project" value="EnsemblFungi"/>
</dbReference>
<dbReference type="InterPro" id="IPR011323">
    <property type="entry name" value="Mss4/transl-control_tumour"/>
</dbReference>
<dbReference type="GO" id="GO:0016020">
    <property type="term" value="C:membrane"/>
    <property type="evidence" value="ECO:0007669"/>
    <property type="project" value="EnsemblFungi"/>
</dbReference>
<dbReference type="PANTHER" id="PTHR13276">
    <property type="entry name" value="GUANINE NUCLEOTIDE EXCHANGE FACTOR MSS4"/>
    <property type="match status" value="1"/>
</dbReference>
<keyword evidence="1" id="KW-0813">Transport</keyword>
<protein>
    <recommendedName>
        <fullName evidence="6">Protein DSS4</fullName>
    </recommendedName>
</protein>
<evidence type="ECO:0000256" key="3">
    <source>
        <dbReference type="ARBA" id="ARBA00022927"/>
    </source>
</evidence>
<keyword evidence="3" id="KW-0653">Protein transport</keyword>
<sequence>MIKTTCSFENCKCSIITIKDENSDMITEFATDMFNALQLMQQREEDLTNSEFFITKDVWDFDNIGVSKDIPSEILEQDNLNKFVFKYADDQYKIDRCLKYLICADCDRGPIGVVCEVSTVDGGNHKQTLHLISLRSVKCIKT</sequence>